<evidence type="ECO:0000256" key="1">
    <source>
        <dbReference type="ARBA" id="ARBA00022723"/>
    </source>
</evidence>
<sequence length="125" mass="14427">MNIYLILTFILIYLSSKCIGMRRNNRQDIDLNKPQQEQLGEAGHEIQGNDLPQHCEASSSNVDFSNLKTIYDVFEKINEDGDVKYRCIYCNKFVKSSGMTSNLWSHLRNCQNKESDEIQNAAKFV</sequence>
<reference evidence="8" key="1">
    <citation type="submission" date="2016-11" db="UniProtKB">
        <authorList>
            <consortium name="WormBaseParasite"/>
        </authorList>
    </citation>
    <scope>IDENTIFICATION</scope>
</reference>
<evidence type="ECO:0000313" key="8">
    <source>
        <dbReference type="WBParaSite" id="MhA1_Contig14.frz3.gene5"/>
    </source>
</evidence>
<keyword evidence="5" id="KW-0732">Signal</keyword>
<evidence type="ECO:0000256" key="3">
    <source>
        <dbReference type="ARBA" id="ARBA00022833"/>
    </source>
</evidence>
<evidence type="ECO:0000256" key="2">
    <source>
        <dbReference type="ARBA" id="ARBA00022771"/>
    </source>
</evidence>
<dbReference type="SMART" id="SM00614">
    <property type="entry name" value="ZnF_BED"/>
    <property type="match status" value="1"/>
</dbReference>
<evidence type="ECO:0000259" key="6">
    <source>
        <dbReference type="Pfam" id="PF02892"/>
    </source>
</evidence>
<dbReference type="AlphaFoldDB" id="A0A1I8B4G6"/>
<dbReference type="GO" id="GO:0008270">
    <property type="term" value="F:zinc ion binding"/>
    <property type="evidence" value="ECO:0007669"/>
    <property type="project" value="UniProtKB-KW"/>
</dbReference>
<dbReference type="WBParaSite" id="MhA1_Contig14.frz3.gene5">
    <property type="protein sequence ID" value="MhA1_Contig14.frz3.gene5"/>
    <property type="gene ID" value="MhA1_Contig14.frz3.gene5"/>
</dbReference>
<protein>
    <submittedName>
        <fullName evidence="8">BED-type domain-containing protein</fullName>
    </submittedName>
</protein>
<feature type="chain" id="PRO_5009315438" evidence="5">
    <location>
        <begin position="21"/>
        <end position="125"/>
    </location>
</feature>
<dbReference type="Proteomes" id="UP000095281">
    <property type="component" value="Unplaced"/>
</dbReference>
<proteinExistence type="predicted"/>
<keyword evidence="7" id="KW-1185">Reference proteome</keyword>
<evidence type="ECO:0000313" key="7">
    <source>
        <dbReference type="Proteomes" id="UP000095281"/>
    </source>
</evidence>
<feature type="domain" description="BED-type" evidence="6">
    <location>
        <begin position="84"/>
        <end position="109"/>
    </location>
</feature>
<dbReference type="SUPFAM" id="SSF57667">
    <property type="entry name" value="beta-beta-alpha zinc fingers"/>
    <property type="match status" value="1"/>
</dbReference>
<accession>A0A1I8B4G6</accession>
<keyword evidence="2" id="KW-0863">Zinc-finger</keyword>
<dbReference type="InterPro" id="IPR003656">
    <property type="entry name" value="Znf_BED"/>
</dbReference>
<evidence type="ECO:0000256" key="4">
    <source>
        <dbReference type="SAM" id="MobiDB-lite"/>
    </source>
</evidence>
<dbReference type="GO" id="GO:0003677">
    <property type="term" value="F:DNA binding"/>
    <property type="evidence" value="ECO:0007669"/>
    <property type="project" value="InterPro"/>
</dbReference>
<keyword evidence="1" id="KW-0479">Metal-binding</keyword>
<feature type="signal peptide" evidence="5">
    <location>
        <begin position="1"/>
        <end position="20"/>
    </location>
</feature>
<dbReference type="Pfam" id="PF02892">
    <property type="entry name" value="zf-BED"/>
    <property type="match status" value="1"/>
</dbReference>
<evidence type="ECO:0000256" key="5">
    <source>
        <dbReference type="SAM" id="SignalP"/>
    </source>
</evidence>
<feature type="region of interest" description="Disordered" evidence="4">
    <location>
        <begin position="33"/>
        <end position="52"/>
    </location>
</feature>
<keyword evidence="3" id="KW-0862">Zinc</keyword>
<name>A0A1I8B4G6_MELHA</name>
<dbReference type="InterPro" id="IPR036236">
    <property type="entry name" value="Znf_C2H2_sf"/>
</dbReference>
<organism evidence="7 8">
    <name type="scientific">Meloidogyne hapla</name>
    <name type="common">Root-knot nematode worm</name>
    <dbReference type="NCBI Taxonomy" id="6305"/>
    <lineage>
        <taxon>Eukaryota</taxon>
        <taxon>Metazoa</taxon>
        <taxon>Ecdysozoa</taxon>
        <taxon>Nematoda</taxon>
        <taxon>Chromadorea</taxon>
        <taxon>Rhabditida</taxon>
        <taxon>Tylenchina</taxon>
        <taxon>Tylenchomorpha</taxon>
        <taxon>Tylenchoidea</taxon>
        <taxon>Meloidogynidae</taxon>
        <taxon>Meloidogyninae</taxon>
        <taxon>Meloidogyne</taxon>
    </lineage>
</organism>